<organism evidence="2 3">
    <name type="scientific">Parasponia andersonii</name>
    <name type="common">Sponia andersonii</name>
    <dbReference type="NCBI Taxonomy" id="3476"/>
    <lineage>
        <taxon>Eukaryota</taxon>
        <taxon>Viridiplantae</taxon>
        <taxon>Streptophyta</taxon>
        <taxon>Embryophyta</taxon>
        <taxon>Tracheophyta</taxon>
        <taxon>Spermatophyta</taxon>
        <taxon>Magnoliopsida</taxon>
        <taxon>eudicotyledons</taxon>
        <taxon>Gunneridae</taxon>
        <taxon>Pentapetalae</taxon>
        <taxon>rosids</taxon>
        <taxon>fabids</taxon>
        <taxon>Rosales</taxon>
        <taxon>Cannabaceae</taxon>
        <taxon>Parasponia</taxon>
    </lineage>
</organism>
<dbReference type="Proteomes" id="UP000237105">
    <property type="component" value="Unassembled WGS sequence"/>
</dbReference>
<comment type="caution">
    <text evidence="2">The sequence shown here is derived from an EMBL/GenBank/DDBJ whole genome shotgun (WGS) entry which is preliminary data.</text>
</comment>
<dbReference type="EMBL" id="JXTB01000505">
    <property type="protein sequence ID" value="PON38111.1"/>
    <property type="molecule type" value="Genomic_DNA"/>
</dbReference>
<protein>
    <submittedName>
        <fullName evidence="2">Uncharacterized protein</fullName>
    </submittedName>
</protein>
<accession>A0A2P5ANT1</accession>
<dbReference type="OrthoDB" id="10359515at2759"/>
<dbReference type="AlphaFoldDB" id="A0A2P5ANT1"/>
<evidence type="ECO:0000313" key="2">
    <source>
        <dbReference type="EMBL" id="PON38111.1"/>
    </source>
</evidence>
<keyword evidence="3" id="KW-1185">Reference proteome</keyword>
<gene>
    <name evidence="2" type="ORF">PanWU01x14_314810</name>
</gene>
<sequence>LKIKPFKRRFNDIDDFDEQSHRPRDNSKNIKPSNDVDMHAKKIKPLNKDKLSSH</sequence>
<name>A0A2P5ANT1_PARAD</name>
<reference evidence="3" key="1">
    <citation type="submission" date="2016-06" db="EMBL/GenBank/DDBJ databases">
        <title>Parallel loss of symbiosis genes in relatives of nitrogen-fixing non-legume Parasponia.</title>
        <authorList>
            <person name="Van Velzen R."/>
            <person name="Holmer R."/>
            <person name="Bu F."/>
            <person name="Rutten L."/>
            <person name="Van Zeijl A."/>
            <person name="Liu W."/>
            <person name="Santuari L."/>
            <person name="Cao Q."/>
            <person name="Sharma T."/>
            <person name="Shen D."/>
            <person name="Roswanjaya Y."/>
            <person name="Wardhani T."/>
            <person name="Kalhor M.S."/>
            <person name="Jansen J."/>
            <person name="Van den Hoogen J."/>
            <person name="Gungor B."/>
            <person name="Hartog M."/>
            <person name="Hontelez J."/>
            <person name="Verver J."/>
            <person name="Yang W.-C."/>
            <person name="Schijlen E."/>
            <person name="Repin R."/>
            <person name="Schilthuizen M."/>
            <person name="Schranz E."/>
            <person name="Heidstra R."/>
            <person name="Miyata K."/>
            <person name="Fedorova E."/>
            <person name="Kohlen W."/>
            <person name="Bisseling T."/>
            <person name="Smit S."/>
            <person name="Geurts R."/>
        </authorList>
    </citation>
    <scope>NUCLEOTIDE SEQUENCE [LARGE SCALE GENOMIC DNA]</scope>
    <source>
        <strain evidence="3">cv. WU1-14</strain>
    </source>
</reference>
<evidence type="ECO:0000256" key="1">
    <source>
        <dbReference type="SAM" id="MobiDB-lite"/>
    </source>
</evidence>
<proteinExistence type="predicted"/>
<evidence type="ECO:0000313" key="3">
    <source>
        <dbReference type="Proteomes" id="UP000237105"/>
    </source>
</evidence>
<feature type="non-terminal residue" evidence="2">
    <location>
        <position position="1"/>
    </location>
</feature>
<feature type="compositionally biased region" description="Basic and acidic residues" evidence="1">
    <location>
        <begin position="18"/>
        <end position="54"/>
    </location>
</feature>
<feature type="region of interest" description="Disordered" evidence="1">
    <location>
        <begin position="14"/>
        <end position="54"/>
    </location>
</feature>